<comment type="subcellular location">
    <subcellularLocation>
        <location evidence="1">Peroxisome</location>
    </subcellularLocation>
</comment>
<dbReference type="InterPro" id="IPR008927">
    <property type="entry name" value="6-PGluconate_DH-like_C_sf"/>
</dbReference>
<dbReference type="InterPro" id="IPR018376">
    <property type="entry name" value="Enoyl-CoA_hyd/isom_CS"/>
</dbReference>
<keyword evidence="9" id="KW-0576">Peroxisome</keyword>
<evidence type="ECO:0000256" key="10">
    <source>
        <dbReference type="ARBA" id="ARBA00023235"/>
    </source>
</evidence>
<evidence type="ECO:0000256" key="14">
    <source>
        <dbReference type="RuleBase" id="RU003707"/>
    </source>
</evidence>
<evidence type="ECO:0000256" key="4">
    <source>
        <dbReference type="ARBA" id="ARBA00022832"/>
    </source>
</evidence>
<dbReference type="Gene3D" id="1.10.1040.50">
    <property type="match status" value="1"/>
</dbReference>
<evidence type="ECO:0000256" key="9">
    <source>
        <dbReference type="ARBA" id="ARBA00023140"/>
    </source>
</evidence>
<dbReference type="InterPro" id="IPR001753">
    <property type="entry name" value="Enoyl-CoA_hydra/iso"/>
</dbReference>
<dbReference type="InterPro" id="IPR036291">
    <property type="entry name" value="NAD(P)-bd_dom_sf"/>
</dbReference>
<evidence type="ECO:0000256" key="5">
    <source>
        <dbReference type="ARBA" id="ARBA00022963"/>
    </source>
</evidence>
<dbReference type="CDD" id="cd06558">
    <property type="entry name" value="crotonase-like"/>
    <property type="match status" value="1"/>
</dbReference>
<organism evidence="17 18">
    <name type="scientific">Roseibium aestuarii</name>
    <dbReference type="NCBI Taxonomy" id="2600299"/>
    <lineage>
        <taxon>Bacteria</taxon>
        <taxon>Pseudomonadati</taxon>
        <taxon>Pseudomonadota</taxon>
        <taxon>Alphaproteobacteria</taxon>
        <taxon>Hyphomicrobiales</taxon>
        <taxon>Stappiaceae</taxon>
        <taxon>Roseibium</taxon>
    </lineage>
</organism>
<dbReference type="Pfam" id="PF00725">
    <property type="entry name" value="3HCDH"/>
    <property type="match status" value="2"/>
</dbReference>
<keyword evidence="6" id="KW-0560">Oxidoreductase</keyword>
<feature type="domain" description="3-hydroxyacyl-CoA dehydrogenase C-terminal" evidence="15">
    <location>
        <begin position="476"/>
        <end position="569"/>
    </location>
</feature>
<comment type="similarity">
    <text evidence="14">Belongs to the enoyl-CoA hydratase/isomerase family.</text>
</comment>
<evidence type="ECO:0000256" key="3">
    <source>
        <dbReference type="ARBA" id="ARBA00008750"/>
    </source>
</evidence>
<dbReference type="Pfam" id="PF00378">
    <property type="entry name" value="ECH_1"/>
    <property type="match status" value="1"/>
</dbReference>
<evidence type="ECO:0000256" key="2">
    <source>
        <dbReference type="ARBA" id="ARBA00005005"/>
    </source>
</evidence>
<dbReference type="PROSITE" id="PS00166">
    <property type="entry name" value="ENOYL_COA_HYDRATASE"/>
    <property type="match status" value="1"/>
</dbReference>
<sequence length="700" mass="74978">MTETVTYELIDGIAVLTIAHPPVNATSQKVREALKDAVLRLNDDADALGGILTGDGSIFVGGADIREFGKTPMPPALPEIINLIEDSAKPIVAAINGVALGGGCELTLGAHARIGTPGARIGLPEVTLGLIPGAGGTQRLPRLIEIGTALDLITSGRQLTAAEALDCGLFDQIAEPADLLASASALARELAAAPQTIRRLSYLPAPQADASVFEKARAACRARYKGQINQLAAVDAVEAATRLDREAGMAEERRLFLSLMSTPQRAALIHAFFAERKAAHVPDIKDIAVEPIEEVGIIGGGTMGAGIATAAAMAGYRVTLVEREEEFAARARATIEKNLARALERKTLKPADHAAILGERLKTCVGYENLSTADVIIEAVFENMDVKQEVFRALDGIAKKGATLATNTSYLDVNAIAAVTSRPEDVIGLHFFSPAHVMRLLEVVVADKTSGTQVARAFALARRMKKTAVRAGVCDGFIGNRILAHYRLAADYMMMDGASPYDIDAALTDFGFAMGPFQVADLAGIDIGYATRQRRAPARHPDERYVGFADALYHKGWLGQKTGRGFYIYDAEAPKGRPDPEVSAMLDGARKAEGIAPRTFTAEEIQDRYMAAMINEGARVLEDGIAQRPSDIDVVFLAGYGFPRWRGGPMQYADEIGLDTVLNRIRTYAAEDAHYWSPARLLEKLVAEGKTFKDLNEASA</sequence>
<comment type="pathway">
    <text evidence="2">Lipid metabolism; fatty acid beta-oxidation.</text>
</comment>
<evidence type="ECO:0000256" key="11">
    <source>
        <dbReference type="ARBA" id="ARBA00023239"/>
    </source>
</evidence>
<reference evidence="18" key="1">
    <citation type="journal article" date="2019" name="Int. J. Syst. Evol. Microbiol.">
        <title>The Global Catalogue of Microorganisms (GCM) 10K type strain sequencing project: providing services to taxonomists for standard genome sequencing and annotation.</title>
        <authorList>
            <consortium name="The Broad Institute Genomics Platform"/>
            <consortium name="The Broad Institute Genome Sequencing Center for Infectious Disease"/>
            <person name="Wu L."/>
            <person name="Ma J."/>
        </authorList>
    </citation>
    <scope>NUCLEOTIDE SEQUENCE [LARGE SCALE GENOMIC DNA]</scope>
    <source>
        <strain evidence="18">JCM 3369</strain>
    </source>
</reference>
<dbReference type="InterPro" id="IPR029045">
    <property type="entry name" value="ClpP/crotonase-like_dom_sf"/>
</dbReference>
<keyword evidence="18" id="KW-1185">Reference proteome</keyword>
<dbReference type="Pfam" id="PF02737">
    <property type="entry name" value="3HCDH_N"/>
    <property type="match status" value="1"/>
</dbReference>
<comment type="caution">
    <text evidence="17">The sequence shown here is derived from an EMBL/GenBank/DDBJ whole genome shotgun (WGS) entry which is preliminary data.</text>
</comment>
<dbReference type="PANTHER" id="PTHR23309">
    <property type="entry name" value="3-HYDROXYACYL-COA DEHYROGENASE"/>
    <property type="match status" value="1"/>
</dbReference>
<comment type="similarity">
    <text evidence="3">In the N-terminal section; belongs to the enoyl-CoA hydratase/isomerase family.</text>
</comment>
<evidence type="ECO:0000256" key="6">
    <source>
        <dbReference type="ARBA" id="ARBA00023002"/>
    </source>
</evidence>
<dbReference type="Gene3D" id="3.40.50.720">
    <property type="entry name" value="NAD(P)-binding Rossmann-like Domain"/>
    <property type="match status" value="1"/>
</dbReference>
<dbReference type="Proteomes" id="UP001597327">
    <property type="component" value="Unassembled WGS sequence"/>
</dbReference>
<keyword evidence="11" id="KW-0456">Lyase</keyword>
<evidence type="ECO:0000256" key="7">
    <source>
        <dbReference type="ARBA" id="ARBA00023027"/>
    </source>
</evidence>
<keyword evidence="12" id="KW-0511">Multifunctional enzyme</keyword>
<feature type="domain" description="3-hydroxyacyl-CoA dehydrogenase NAD binding" evidence="16">
    <location>
        <begin position="295"/>
        <end position="471"/>
    </location>
</feature>
<evidence type="ECO:0000313" key="18">
    <source>
        <dbReference type="Proteomes" id="UP001597327"/>
    </source>
</evidence>
<dbReference type="RefSeq" id="WP_149890711.1">
    <property type="nucleotide sequence ID" value="NZ_JBHUFA010000001.1"/>
</dbReference>
<keyword evidence="5" id="KW-0442">Lipid degradation</keyword>
<dbReference type="SUPFAM" id="SSF48179">
    <property type="entry name" value="6-phosphogluconate dehydrogenase C-terminal domain-like"/>
    <property type="match status" value="2"/>
</dbReference>
<evidence type="ECO:0000256" key="12">
    <source>
        <dbReference type="ARBA" id="ARBA00023268"/>
    </source>
</evidence>
<evidence type="ECO:0000256" key="1">
    <source>
        <dbReference type="ARBA" id="ARBA00004275"/>
    </source>
</evidence>
<dbReference type="SUPFAM" id="SSF52096">
    <property type="entry name" value="ClpP/crotonase"/>
    <property type="match status" value="1"/>
</dbReference>
<dbReference type="InterPro" id="IPR006176">
    <property type="entry name" value="3-OHacyl-CoA_DH_NAD-bd"/>
</dbReference>
<keyword evidence="8" id="KW-0443">Lipid metabolism</keyword>
<protein>
    <submittedName>
        <fullName evidence="17">3-hydroxyacyl-CoA dehydrogenase NAD-binding domain-containing protein</fullName>
    </submittedName>
</protein>
<gene>
    <name evidence="17" type="ORF">ACFSC7_08550</name>
</gene>
<feature type="domain" description="3-hydroxyacyl-CoA dehydrogenase C-terminal" evidence="15">
    <location>
        <begin position="607"/>
        <end position="690"/>
    </location>
</feature>
<dbReference type="InterPro" id="IPR006108">
    <property type="entry name" value="3HC_DH_C"/>
</dbReference>
<accession>A0ABW4JTX0</accession>
<name>A0ABW4JTX0_9HYPH</name>
<dbReference type="EMBL" id="JBHUFA010000001">
    <property type="protein sequence ID" value="MFD1695565.1"/>
    <property type="molecule type" value="Genomic_DNA"/>
</dbReference>
<keyword evidence="10" id="KW-0413">Isomerase</keyword>
<keyword evidence="7" id="KW-0520">NAD</keyword>
<evidence type="ECO:0000256" key="13">
    <source>
        <dbReference type="ARBA" id="ARBA00049556"/>
    </source>
</evidence>
<comment type="catalytic activity">
    <reaction evidence="13">
        <text>a (3S)-3-hydroxyacyl-CoA + NAD(+) = a 3-oxoacyl-CoA + NADH + H(+)</text>
        <dbReference type="Rhea" id="RHEA:22432"/>
        <dbReference type="ChEBI" id="CHEBI:15378"/>
        <dbReference type="ChEBI" id="CHEBI:57318"/>
        <dbReference type="ChEBI" id="CHEBI:57540"/>
        <dbReference type="ChEBI" id="CHEBI:57945"/>
        <dbReference type="ChEBI" id="CHEBI:90726"/>
        <dbReference type="EC" id="1.1.1.35"/>
    </reaction>
</comment>
<evidence type="ECO:0000259" key="16">
    <source>
        <dbReference type="Pfam" id="PF02737"/>
    </source>
</evidence>
<dbReference type="Gene3D" id="3.90.226.10">
    <property type="entry name" value="2-enoyl-CoA Hydratase, Chain A, domain 1"/>
    <property type="match status" value="1"/>
</dbReference>
<evidence type="ECO:0000256" key="8">
    <source>
        <dbReference type="ARBA" id="ARBA00023098"/>
    </source>
</evidence>
<evidence type="ECO:0000313" key="17">
    <source>
        <dbReference type="EMBL" id="MFD1695565.1"/>
    </source>
</evidence>
<keyword evidence="4" id="KW-0276">Fatty acid metabolism</keyword>
<evidence type="ECO:0000259" key="15">
    <source>
        <dbReference type="Pfam" id="PF00725"/>
    </source>
</evidence>
<dbReference type="SUPFAM" id="SSF51735">
    <property type="entry name" value="NAD(P)-binding Rossmann-fold domains"/>
    <property type="match status" value="1"/>
</dbReference>
<proteinExistence type="inferred from homology"/>